<feature type="non-terminal residue" evidence="8">
    <location>
        <position position="242"/>
    </location>
</feature>
<dbReference type="CDD" id="cd00190">
    <property type="entry name" value="Tryp_SPc"/>
    <property type="match status" value="1"/>
</dbReference>
<protein>
    <submittedName>
        <fullName evidence="8">KLK15 protein</fullName>
    </submittedName>
</protein>
<keyword evidence="9" id="KW-1185">Reference proteome</keyword>
<sequence length="242" mass="25594">RLPPPPGQPWGERILGGSECPPLAHPGLVLLFYFDRPQCGGALITPQWVLTAAHCQTSHIQVRAGEHSLATPTGREQFAVAVDVVVHPGFEAAEGDSSYAHDLMLLRVEPPFRVTSYVRAVTLPEAPPATGTNCTVMGWGTTTSPQESLPDTPQCVNVTVVGNTECQAVYGSKVTKDMVCAGTDTGGKDSCQGDSGGPLMCHGVLQGVVSWGDHPCGQAGRPGVYTEVYNYLPWILETIGEG</sequence>
<evidence type="ECO:0000256" key="2">
    <source>
        <dbReference type="ARBA" id="ARBA00022729"/>
    </source>
</evidence>
<keyword evidence="4 6" id="KW-0720">Serine protease</keyword>
<dbReference type="GO" id="GO:0030141">
    <property type="term" value="C:secretory granule"/>
    <property type="evidence" value="ECO:0007669"/>
    <property type="project" value="TreeGrafter"/>
</dbReference>
<evidence type="ECO:0000313" key="8">
    <source>
        <dbReference type="EMBL" id="NXX17107.1"/>
    </source>
</evidence>
<gene>
    <name evidence="8" type="primary">Klk15</name>
    <name evidence="8" type="ORF">PODSTR_R13553</name>
</gene>
<dbReference type="GO" id="GO:0004252">
    <property type="term" value="F:serine-type endopeptidase activity"/>
    <property type="evidence" value="ECO:0007669"/>
    <property type="project" value="InterPro"/>
</dbReference>
<feature type="non-terminal residue" evidence="8">
    <location>
        <position position="1"/>
    </location>
</feature>
<evidence type="ECO:0000256" key="1">
    <source>
        <dbReference type="ARBA" id="ARBA00022670"/>
    </source>
</evidence>
<dbReference type="PROSITE" id="PS50240">
    <property type="entry name" value="TRYPSIN_DOM"/>
    <property type="match status" value="1"/>
</dbReference>
<dbReference type="InterPro" id="IPR009003">
    <property type="entry name" value="Peptidase_S1_PA"/>
</dbReference>
<keyword evidence="1 6" id="KW-0645">Protease</keyword>
<dbReference type="AlphaFoldDB" id="A0A7L4GVG4"/>
<evidence type="ECO:0000259" key="7">
    <source>
        <dbReference type="PROSITE" id="PS50240"/>
    </source>
</evidence>
<proteinExistence type="predicted"/>
<dbReference type="PRINTS" id="PR00722">
    <property type="entry name" value="CHYMOTRYPSIN"/>
</dbReference>
<comment type="caution">
    <text evidence="8">The sequence shown here is derived from an EMBL/GenBank/DDBJ whole genome shotgun (WGS) entry which is preliminary data.</text>
</comment>
<keyword evidence="3 6" id="KW-0378">Hydrolase</keyword>
<dbReference type="PROSITE" id="PS00134">
    <property type="entry name" value="TRYPSIN_HIS"/>
    <property type="match status" value="1"/>
</dbReference>
<reference evidence="8 9" key="1">
    <citation type="submission" date="2020-02" db="EMBL/GenBank/DDBJ databases">
        <title>Bird 10,000 Genomes (B10K) Project - Family phase.</title>
        <authorList>
            <person name="Zhang G."/>
        </authorList>
    </citation>
    <scope>NUCLEOTIDE SEQUENCE [LARGE SCALE GENOMIC DNA]</scope>
    <source>
        <strain evidence="8">B10K-DU-001-40</strain>
        <tissue evidence="8">Muscle</tissue>
    </source>
</reference>
<dbReference type="PANTHER" id="PTHR24271">
    <property type="entry name" value="KALLIKREIN-RELATED"/>
    <property type="match status" value="1"/>
</dbReference>
<accession>A0A7L4GVG4</accession>
<dbReference type="InterPro" id="IPR043504">
    <property type="entry name" value="Peptidase_S1_PA_chymotrypsin"/>
</dbReference>
<keyword evidence="2" id="KW-0732">Signal</keyword>
<evidence type="ECO:0000256" key="5">
    <source>
        <dbReference type="ARBA" id="ARBA00023157"/>
    </source>
</evidence>
<dbReference type="Proteomes" id="UP000584326">
    <property type="component" value="Unassembled WGS sequence"/>
</dbReference>
<dbReference type="InterPro" id="IPR033116">
    <property type="entry name" value="TRYPSIN_SER"/>
</dbReference>
<dbReference type="InterPro" id="IPR018114">
    <property type="entry name" value="TRYPSIN_HIS"/>
</dbReference>
<organism evidence="8 9">
    <name type="scientific">Podargus strigoides</name>
    <name type="common">Tawny frogmouth</name>
    <name type="synonym">Caprimulgus strigoides</name>
    <dbReference type="NCBI Taxonomy" id="8905"/>
    <lineage>
        <taxon>Eukaryota</taxon>
        <taxon>Metazoa</taxon>
        <taxon>Chordata</taxon>
        <taxon>Craniata</taxon>
        <taxon>Vertebrata</taxon>
        <taxon>Euteleostomi</taxon>
        <taxon>Archelosauria</taxon>
        <taxon>Archosauria</taxon>
        <taxon>Dinosauria</taxon>
        <taxon>Saurischia</taxon>
        <taxon>Theropoda</taxon>
        <taxon>Coelurosauria</taxon>
        <taxon>Aves</taxon>
        <taxon>Neognathae</taxon>
        <taxon>Neoaves</taxon>
        <taxon>Strisores</taxon>
        <taxon>Caprimulgiformes</taxon>
        <taxon>Podargidae</taxon>
        <taxon>Podargus</taxon>
    </lineage>
</organism>
<dbReference type="Pfam" id="PF00089">
    <property type="entry name" value="Trypsin"/>
    <property type="match status" value="1"/>
</dbReference>
<dbReference type="InterPro" id="IPR001254">
    <property type="entry name" value="Trypsin_dom"/>
</dbReference>
<dbReference type="SMART" id="SM00020">
    <property type="entry name" value="Tryp_SPc"/>
    <property type="match status" value="1"/>
</dbReference>
<feature type="domain" description="Peptidase S1" evidence="7">
    <location>
        <begin position="14"/>
        <end position="240"/>
    </location>
</feature>
<keyword evidence="5" id="KW-1015">Disulfide bond</keyword>
<dbReference type="PROSITE" id="PS00135">
    <property type="entry name" value="TRYPSIN_SER"/>
    <property type="match status" value="1"/>
</dbReference>
<dbReference type="FunFam" id="2.40.10.10:FF:000120">
    <property type="entry name" value="Putative serine protease"/>
    <property type="match status" value="1"/>
</dbReference>
<dbReference type="SUPFAM" id="SSF50494">
    <property type="entry name" value="Trypsin-like serine proteases"/>
    <property type="match status" value="1"/>
</dbReference>
<evidence type="ECO:0000313" key="9">
    <source>
        <dbReference type="Proteomes" id="UP000584326"/>
    </source>
</evidence>
<evidence type="ECO:0000256" key="4">
    <source>
        <dbReference type="ARBA" id="ARBA00022825"/>
    </source>
</evidence>
<dbReference type="OrthoDB" id="546450at2759"/>
<dbReference type="GO" id="GO:0006508">
    <property type="term" value="P:proteolysis"/>
    <property type="evidence" value="ECO:0007669"/>
    <property type="project" value="UniProtKB-KW"/>
</dbReference>
<dbReference type="PANTHER" id="PTHR24271:SF47">
    <property type="entry name" value="KALLIKREIN-1"/>
    <property type="match status" value="1"/>
</dbReference>
<evidence type="ECO:0000256" key="3">
    <source>
        <dbReference type="ARBA" id="ARBA00022801"/>
    </source>
</evidence>
<name>A0A7L4GVG4_PODST</name>
<dbReference type="InterPro" id="IPR001314">
    <property type="entry name" value="Peptidase_S1A"/>
</dbReference>
<dbReference type="EMBL" id="VZTK01016573">
    <property type="protein sequence ID" value="NXX17107.1"/>
    <property type="molecule type" value="Genomic_DNA"/>
</dbReference>
<evidence type="ECO:0000256" key="6">
    <source>
        <dbReference type="RuleBase" id="RU363034"/>
    </source>
</evidence>
<dbReference type="Gene3D" id="2.40.10.10">
    <property type="entry name" value="Trypsin-like serine proteases"/>
    <property type="match status" value="2"/>
</dbReference>